<dbReference type="AlphaFoldDB" id="A0A1M5T652"/>
<dbReference type="SUPFAM" id="SSF55729">
    <property type="entry name" value="Acyl-CoA N-acyltransferases (Nat)"/>
    <property type="match status" value="1"/>
</dbReference>
<dbReference type="PANTHER" id="PTHR43792">
    <property type="entry name" value="GNAT FAMILY, PUTATIVE (AFU_ORTHOLOGUE AFUA_3G00765)-RELATED-RELATED"/>
    <property type="match status" value="1"/>
</dbReference>
<accession>A0A1M5T652</accession>
<dbReference type="EMBL" id="FQXU01000003">
    <property type="protein sequence ID" value="SHH46204.1"/>
    <property type="molecule type" value="Genomic_DNA"/>
</dbReference>
<feature type="domain" description="N-acetyltransferase" evidence="1">
    <location>
        <begin position="15"/>
        <end position="178"/>
    </location>
</feature>
<dbReference type="InterPro" id="IPR051531">
    <property type="entry name" value="N-acetyltransferase"/>
</dbReference>
<sequence>MNIKIDCHSLETPRLLLRKLLLIDADDLYQVFSDEETTNYVPREKHSDKITTINHLENLIKKMDEGISIVWSVIDKTDNRVIGTVNLYFKLDRAASLGAVINREYWGKGIATEALRPIIGLGFDKMKLIRIEGKCESNNIASEKMLKKLGMTYEGTLRNEVIIKDIPRDAKVYSILVEEYNTSRINK</sequence>
<dbReference type="GO" id="GO:0008999">
    <property type="term" value="F:protein-N-terminal-alanine acetyltransferase activity"/>
    <property type="evidence" value="ECO:0007669"/>
    <property type="project" value="TreeGrafter"/>
</dbReference>
<keyword evidence="2" id="KW-0808">Transferase</keyword>
<dbReference type="InterPro" id="IPR016181">
    <property type="entry name" value="Acyl_CoA_acyltransferase"/>
</dbReference>
<dbReference type="RefSeq" id="WP_073015832.1">
    <property type="nucleotide sequence ID" value="NZ_FQXU01000003.1"/>
</dbReference>
<dbReference type="Proteomes" id="UP000184241">
    <property type="component" value="Unassembled WGS sequence"/>
</dbReference>
<dbReference type="Gene3D" id="3.40.630.30">
    <property type="match status" value="1"/>
</dbReference>
<evidence type="ECO:0000313" key="2">
    <source>
        <dbReference type="EMBL" id="SHH46204.1"/>
    </source>
</evidence>
<dbReference type="PANTHER" id="PTHR43792:SF9">
    <property type="entry name" value="RIBOSOMAL-PROTEIN-ALANINE ACETYLTRANSFERASE"/>
    <property type="match status" value="1"/>
</dbReference>
<name>A0A1M5T652_9CLOT</name>
<dbReference type="PROSITE" id="PS51186">
    <property type="entry name" value="GNAT"/>
    <property type="match status" value="1"/>
</dbReference>
<protein>
    <submittedName>
        <fullName evidence="2">Ribosomal-protein-alanine N-acetyltransferase</fullName>
    </submittedName>
</protein>
<organism evidence="2 3">
    <name type="scientific">Clostridium intestinale DSM 6191</name>
    <dbReference type="NCBI Taxonomy" id="1121320"/>
    <lineage>
        <taxon>Bacteria</taxon>
        <taxon>Bacillati</taxon>
        <taxon>Bacillota</taxon>
        <taxon>Clostridia</taxon>
        <taxon>Eubacteriales</taxon>
        <taxon>Clostridiaceae</taxon>
        <taxon>Clostridium</taxon>
    </lineage>
</organism>
<evidence type="ECO:0000313" key="3">
    <source>
        <dbReference type="Proteomes" id="UP000184241"/>
    </source>
</evidence>
<reference evidence="2 3" key="1">
    <citation type="submission" date="2016-11" db="EMBL/GenBank/DDBJ databases">
        <authorList>
            <person name="Jaros S."/>
            <person name="Januszkiewicz K."/>
            <person name="Wedrychowicz H."/>
        </authorList>
    </citation>
    <scope>NUCLEOTIDE SEQUENCE [LARGE SCALE GENOMIC DNA]</scope>
    <source>
        <strain evidence="2 3">DSM 6191</strain>
    </source>
</reference>
<proteinExistence type="predicted"/>
<dbReference type="InterPro" id="IPR000182">
    <property type="entry name" value="GNAT_dom"/>
</dbReference>
<dbReference type="Pfam" id="PF13302">
    <property type="entry name" value="Acetyltransf_3"/>
    <property type="match status" value="1"/>
</dbReference>
<gene>
    <name evidence="2" type="ORF">SAMN02745941_00116</name>
</gene>
<evidence type="ECO:0000259" key="1">
    <source>
        <dbReference type="PROSITE" id="PS51186"/>
    </source>
</evidence>
<dbReference type="GO" id="GO:0005737">
    <property type="term" value="C:cytoplasm"/>
    <property type="evidence" value="ECO:0007669"/>
    <property type="project" value="TreeGrafter"/>
</dbReference>